<dbReference type="InterPro" id="IPR036890">
    <property type="entry name" value="HATPase_C_sf"/>
</dbReference>
<dbReference type="InterPro" id="IPR011990">
    <property type="entry name" value="TPR-like_helical_dom_sf"/>
</dbReference>
<dbReference type="Pfam" id="PF14938">
    <property type="entry name" value="SNAP"/>
    <property type="match status" value="1"/>
</dbReference>
<proteinExistence type="predicted"/>
<name>A0A1M5C8K9_SALEC</name>
<evidence type="ECO:0000256" key="6">
    <source>
        <dbReference type="ARBA" id="ARBA00022777"/>
    </source>
</evidence>
<dbReference type="Pfam" id="PF02518">
    <property type="entry name" value="HATPase_c"/>
    <property type="match status" value="1"/>
</dbReference>
<sequence length="574" mass="66168">MLAAFCYSQSGQLKHVDSLLQARETGQAFEILQLIDTLKLKKAQKAKYYFLLANARELNNQTDKSFKNWLIAKKKYLELDSLHKVALINLQIAQSLNSLRDSSLKPQPFMDEYLKYAENYNDPALLASAYMQLGKIFINSEPQKTIGFFNKALIENLKTDDVLLNAKIHHNLGVLYGEHTQHKDSAFYHYEIALEEYKKQQLTDYISYIHNNKASIHKQLKQYDSAVYYYKLADSISAKEFAKENKRFLYQNLSGTYELQEDFGNALKYLKLQNAYRDSINQDEQNKAILELQTKYETEKKENENLKLRQHKTRLWVALGALFLILLLAYLAYRNLQHKKKITDKEHEVQREKLESSLKEQELAGLDAMIEGQEKERQRIANDLHDNLGSLLATLKLHFQNLKLKKDRLKVEEDKLLQQTDDLIDEAYQQVRRIAHAKNAGVKANEGLLPAVKNFASKVSASKKLVIQVEDHGMEERLENSLEITIFRIIQELITNVIKHARAKEVIIHITHHGDVINLMLEDDGEGFVPDRIKLREGMGIHSIQRRVEHLGGTVDIESVLGKGTTVIINIPVS</sequence>
<evidence type="ECO:0000256" key="5">
    <source>
        <dbReference type="ARBA" id="ARBA00022741"/>
    </source>
</evidence>
<dbReference type="SUPFAM" id="SSF48452">
    <property type="entry name" value="TPR-like"/>
    <property type="match status" value="1"/>
</dbReference>
<feature type="transmembrane region" description="Helical" evidence="10">
    <location>
        <begin position="315"/>
        <end position="333"/>
    </location>
</feature>
<dbReference type="GO" id="GO:0000155">
    <property type="term" value="F:phosphorelay sensor kinase activity"/>
    <property type="evidence" value="ECO:0007669"/>
    <property type="project" value="InterPro"/>
</dbReference>
<gene>
    <name evidence="12" type="ORF">SAMN05444483_101393</name>
</gene>
<protein>
    <recommendedName>
        <fullName evidence="2">histidine kinase</fullName>
        <ecNumber evidence="2">2.7.13.3</ecNumber>
    </recommendedName>
</protein>
<accession>A0A1M5C8K9</accession>
<evidence type="ECO:0000256" key="8">
    <source>
        <dbReference type="ARBA" id="ARBA00023012"/>
    </source>
</evidence>
<dbReference type="InterPro" id="IPR005467">
    <property type="entry name" value="His_kinase_dom"/>
</dbReference>
<dbReference type="EC" id="2.7.13.3" evidence="2"/>
<evidence type="ECO:0000256" key="4">
    <source>
        <dbReference type="ARBA" id="ARBA00022679"/>
    </source>
</evidence>
<keyword evidence="13" id="KW-1185">Reference proteome</keyword>
<dbReference type="InterPro" id="IPR003594">
    <property type="entry name" value="HATPase_dom"/>
</dbReference>
<dbReference type="Gene3D" id="1.20.5.1930">
    <property type="match status" value="1"/>
</dbReference>
<evidence type="ECO:0000256" key="3">
    <source>
        <dbReference type="ARBA" id="ARBA00022553"/>
    </source>
</evidence>
<dbReference type="AlphaFoldDB" id="A0A1M5C8K9"/>
<feature type="coiled-coil region" evidence="9">
    <location>
        <begin position="392"/>
        <end position="426"/>
    </location>
</feature>
<dbReference type="Gene3D" id="1.25.40.10">
    <property type="entry name" value="Tetratricopeptide repeat domain"/>
    <property type="match status" value="1"/>
</dbReference>
<evidence type="ECO:0000313" key="12">
    <source>
        <dbReference type="EMBL" id="SHF51000.1"/>
    </source>
</evidence>
<keyword evidence="10" id="KW-0812">Transmembrane</keyword>
<evidence type="ECO:0000259" key="11">
    <source>
        <dbReference type="PROSITE" id="PS50109"/>
    </source>
</evidence>
<dbReference type="PROSITE" id="PS50109">
    <property type="entry name" value="HIS_KIN"/>
    <property type="match status" value="1"/>
</dbReference>
<dbReference type="STRING" id="1073325.SAMN05444483_101393"/>
<dbReference type="Gene3D" id="3.30.565.10">
    <property type="entry name" value="Histidine kinase-like ATPase, C-terminal domain"/>
    <property type="match status" value="1"/>
</dbReference>
<reference evidence="13" key="1">
    <citation type="submission" date="2016-11" db="EMBL/GenBank/DDBJ databases">
        <authorList>
            <person name="Varghese N."/>
            <person name="Submissions S."/>
        </authorList>
    </citation>
    <scope>NUCLEOTIDE SEQUENCE [LARGE SCALE GENOMIC DNA]</scope>
    <source>
        <strain evidence="13">DSM 24579</strain>
    </source>
</reference>
<dbReference type="Pfam" id="PF07730">
    <property type="entry name" value="HisKA_3"/>
    <property type="match status" value="1"/>
</dbReference>
<dbReference type="SMART" id="SM00387">
    <property type="entry name" value="HATPase_c"/>
    <property type="match status" value="1"/>
</dbReference>
<keyword evidence="8" id="KW-0902">Two-component regulatory system</keyword>
<dbReference type="GO" id="GO:0046983">
    <property type="term" value="F:protein dimerization activity"/>
    <property type="evidence" value="ECO:0007669"/>
    <property type="project" value="InterPro"/>
</dbReference>
<dbReference type="Proteomes" id="UP000183945">
    <property type="component" value="Unassembled WGS sequence"/>
</dbReference>
<dbReference type="InterPro" id="IPR050482">
    <property type="entry name" value="Sensor_HK_TwoCompSys"/>
</dbReference>
<feature type="coiled-coil region" evidence="9">
    <location>
        <begin position="282"/>
        <end position="309"/>
    </location>
</feature>
<keyword evidence="4" id="KW-0808">Transferase</keyword>
<dbReference type="GO" id="GO:0016020">
    <property type="term" value="C:membrane"/>
    <property type="evidence" value="ECO:0007669"/>
    <property type="project" value="InterPro"/>
</dbReference>
<dbReference type="SUPFAM" id="SSF55874">
    <property type="entry name" value="ATPase domain of HSP90 chaperone/DNA topoisomerase II/histidine kinase"/>
    <property type="match status" value="1"/>
</dbReference>
<dbReference type="EMBL" id="FQVT01000001">
    <property type="protein sequence ID" value="SHF51000.1"/>
    <property type="molecule type" value="Genomic_DNA"/>
</dbReference>
<keyword evidence="3" id="KW-0597">Phosphoprotein</keyword>
<evidence type="ECO:0000256" key="1">
    <source>
        <dbReference type="ARBA" id="ARBA00000085"/>
    </source>
</evidence>
<comment type="catalytic activity">
    <reaction evidence="1">
        <text>ATP + protein L-histidine = ADP + protein N-phospho-L-histidine.</text>
        <dbReference type="EC" id="2.7.13.3"/>
    </reaction>
</comment>
<evidence type="ECO:0000313" key="13">
    <source>
        <dbReference type="Proteomes" id="UP000183945"/>
    </source>
</evidence>
<dbReference type="CDD" id="cd16917">
    <property type="entry name" value="HATPase_UhpB-NarQ-NarX-like"/>
    <property type="match status" value="1"/>
</dbReference>
<keyword evidence="7" id="KW-0067">ATP-binding</keyword>
<evidence type="ECO:0000256" key="9">
    <source>
        <dbReference type="SAM" id="Coils"/>
    </source>
</evidence>
<dbReference type="GO" id="GO:0005524">
    <property type="term" value="F:ATP binding"/>
    <property type="evidence" value="ECO:0007669"/>
    <property type="project" value="UniProtKB-KW"/>
</dbReference>
<dbReference type="PANTHER" id="PTHR24421:SF10">
    <property type="entry name" value="NITRATE_NITRITE SENSOR PROTEIN NARQ"/>
    <property type="match status" value="1"/>
</dbReference>
<dbReference type="InterPro" id="IPR011712">
    <property type="entry name" value="Sig_transdc_His_kin_sub3_dim/P"/>
</dbReference>
<evidence type="ECO:0000256" key="2">
    <source>
        <dbReference type="ARBA" id="ARBA00012438"/>
    </source>
</evidence>
<keyword evidence="10" id="KW-1133">Transmembrane helix</keyword>
<evidence type="ECO:0000256" key="7">
    <source>
        <dbReference type="ARBA" id="ARBA00022840"/>
    </source>
</evidence>
<keyword evidence="5" id="KW-0547">Nucleotide-binding</keyword>
<feature type="domain" description="Histidine kinase" evidence="11">
    <location>
        <begin position="379"/>
        <end position="574"/>
    </location>
</feature>
<evidence type="ECO:0000256" key="10">
    <source>
        <dbReference type="SAM" id="Phobius"/>
    </source>
</evidence>
<keyword evidence="6" id="KW-0418">Kinase</keyword>
<keyword evidence="9" id="KW-0175">Coiled coil</keyword>
<dbReference type="PANTHER" id="PTHR24421">
    <property type="entry name" value="NITRATE/NITRITE SENSOR PROTEIN NARX-RELATED"/>
    <property type="match status" value="1"/>
</dbReference>
<keyword evidence="10" id="KW-0472">Membrane</keyword>
<organism evidence="12 13">
    <name type="scientific">Salegentibacter echinorum</name>
    <dbReference type="NCBI Taxonomy" id="1073325"/>
    <lineage>
        <taxon>Bacteria</taxon>
        <taxon>Pseudomonadati</taxon>
        <taxon>Bacteroidota</taxon>
        <taxon>Flavobacteriia</taxon>
        <taxon>Flavobacteriales</taxon>
        <taxon>Flavobacteriaceae</taxon>
        <taxon>Salegentibacter</taxon>
    </lineage>
</organism>